<dbReference type="RefSeq" id="WP_201951965.1">
    <property type="nucleotide sequence ID" value="NZ_JAERRJ010000010.1"/>
</dbReference>
<accession>A0ABS1MCR2</accession>
<keyword evidence="4" id="KW-1185">Reference proteome</keyword>
<dbReference type="SUPFAM" id="SSF53474">
    <property type="entry name" value="alpha/beta-Hydrolases"/>
    <property type="match status" value="1"/>
</dbReference>
<protein>
    <submittedName>
        <fullName evidence="3">Alpha/beta hydrolase</fullName>
    </submittedName>
</protein>
<keyword evidence="1" id="KW-0472">Membrane</keyword>
<dbReference type="Pfam" id="PF12697">
    <property type="entry name" value="Abhydrolase_6"/>
    <property type="match status" value="1"/>
</dbReference>
<dbReference type="EMBL" id="JAERRJ010000010">
    <property type="protein sequence ID" value="MBL1077875.1"/>
    <property type="molecule type" value="Genomic_DNA"/>
</dbReference>
<dbReference type="Proteomes" id="UP000602198">
    <property type="component" value="Unassembled WGS sequence"/>
</dbReference>
<evidence type="ECO:0000256" key="1">
    <source>
        <dbReference type="SAM" id="Phobius"/>
    </source>
</evidence>
<sequence>MWPEYPNPSTVAEVDDRRRRARLRETGLAHGCGRAQLIVLRGSVIPLIVVVLFALYLSVDVAPERARLARTEPSVLPIAGPSEPQASDTAVFDLVGLGVLDATQTARALPSLSRLGSVWAVRYDNAGIDTKVIADLIVKVTSAAKAPNVILAGHSMGGVIALEIAEHLHIESTRRVVGVILDCTPVDLHAVRAESRDQGENLLRWTGWVPGARESRLLRMMVELYARHERFTGGRYWIRGDRFFAALSEVMRDKILNTDAASNGLIEAQFKAIVAGGAVDDLRTLAAPANGKPRPAIVYIRPRDAYRDPIVDVEYSHRALVERVGGVDGTLLVVTTRNTRHANPIQQPEEYNTVIERQIVPFIRLVQREAAASNSAAGR</sequence>
<evidence type="ECO:0000313" key="4">
    <source>
        <dbReference type="Proteomes" id="UP000602198"/>
    </source>
</evidence>
<dbReference type="GO" id="GO:0016787">
    <property type="term" value="F:hydrolase activity"/>
    <property type="evidence" value="ECO:0007669"/>
    <property type="project" value="UniProtKB-KW"/>
</dbReference>
<feature type="transmembrane region" description="Helical" evidence="1">
    <location>
        <begin position="38"/>
        <end position="59"/>
    </location>
</feature>
<keyword evidence="3" id="KW-0378">Hydrolase</keyword>
<proteinExistence type="predicted"/>
<gene>
    <name evidence="3" type="ORF">JK358_26065</name>
</gene>
<dbReference type="Gene3D" id="3.40.50.1820">
    <property type="entry name" value="alpha/beta hydrolase"/>
    <property type="match status" value="1"/>
</dbReference>
<name>A0ABS1MCR2_9NOCA</name>
<organism evidence="3 4">
    <name type="scientific">Nocardia acididurans</name>
    <dbReference type="NCBI Taxonomy" id="2802282"/>
    <lineage>
        <taxon>Bacteria</taxon>
        <taxon>Bacillati</taxon>
        <taxon>Actinomycetota</taxon>
        <taxon>Actinomycetes</taxon>
        <taxon>Mycobacteriales</taxon>
        <taxon>Nocardiaceae</taxon>
        <taxon>Nocardia</taxon>
    </lineage>
</organism>
<dbReference type="InterPro" id="IPR000073">
    <property type="entry name" value="AB_hydrolase_1"/>
</dbReference>
<feature type="domain" description="AB hydrolase-1" evidence="2">
    <location>
        <begin position="126"/>
        <end position="352"/>
    </location>
</feature>
<evidence type="ECO:0000259" key="2">
    <source>
        <dbReference type="Pfam" id="PF12697"/>
    </source>
</evidence>
<dbReference type="InterPro" id="IPR029058">
    <property type="entry name" value="AB_hydrolase_fold"/>
</dbReference>
<comment type="caution">
    <text evidence="3">The sequence shown here is derived from an EMBL/GenBank/DDBJ whole genome shotgun (WGS) entry which is preliminary data.</text>
</comment>
<evidence type="ECO:0000313" key="3">
    <source>
        <dbReference type="EMBL" id="MBL1077875.1"/>
    </source>
</evidence>
<keyword evidence="1" id="KW-0812">Transmembrane</keyword>
<keyword evidence="1" id="KW-1133">Transmembrane helix</keyword>
<reference evidence="3 4" key="1">
    <citation type="submission" date="2021-01" db="EMBL/GenBank/DDBJ databases">
        <title>WGS of actinomycetes isolated from Thailand.</title>
        <authorList>
            <person name="Thawai C."/>
        </authorList>
    </citation>
    <scope>NUCLEOTIDE SEQUENCE [LARGE SCALE GENOMIC DNA]</scope>
    <source>
        <strain evidence="3 4">LPG 2</strain>
    </source>
</reference>